<protein>
    <recommendedName>
        <fullName evidence="4">PGG domain-containing protein</fullName>
    </recommendedName>
</protein>
<dbReference type="Pfam" id="PF12796">
    <property type="entry name" value="Ank_2"/>
    <property type="match status" value="2"/>
</dbReference>
<gene>
    <name evidence="2" type="ORF">DCAR_0104747</name>
</gene>
<organism evidence="2 3">
    <name type="scientific">Daucus carota subsp. sativus</name>
    <name type="common">Carrot</name>
    <dbReference type="NCBI Taxonomy" id="79200"/>
    <lineage>
        <taxon>Eukaryota</taxon>
        <taxon>Viridiplantae</taxon>
        <taxon>Streptophyta</taxon>
        <taxon>Embryophyta</taxon>
        <taxon>Tracheophyta</taxon>
        <taxon>Spermatophyta</taxon>
        <taxon>Magnoliopsida</taxon>
        <taxon>eudicotyledons</taxon>
        <taxon>Gunneridae</taxon>
        <taxon>Pentapetalae</taxon>
        <taxon>asterids</taxon>
        <taxon>campanulids</taxon>
        <taxon>Apiales</taxon>
        <taxon>Apiaceae</taxon>
        <taxon>Apioideae</taxon>
        <taxon>Scandiceae</taxon>
        <taxon>Daucinae</taxon>
        <taxon>Daucus</taxon>
        <taxon>Daucus sect. Daucus</taxon>
    </lineage>
</organism>
<accession>A0AAF0WB37</accession>
<keyword evidence="3" id="KW-1185">Reference proteome</keyword>
<reference evidence="2" key="2">
    <citation type="submission" date="2022-03" db="EMBL/GenBank/DDBJ databases">
        <title>Draft title - Genomic analysis of global carrot germplasm unveils the trajectory of domestication and the origin of high carotenoid orange carrot.</title>
        <authorList>
            <person name="Iorizzo M."/>
            <person name="Ellison S."/>
            <person name="Senalik D."/>
            <person name="Macko-Podgorni A."/>
            <person name="Grzebelus D."/>
            <person name="Bostan H."/>
            <person name="Rolling W."/>
            <person name="Curaba J."/>
            <person name="Simon P."/>
        </authorList>
    </citation>
    <scope>NUCLEOTIDE SEQUENCE</scope>
    <source>
        <tissue evidence="2">Leaf</tissue>
    </source>
</reference>
<feature type="repeat" description="ANK" evidence="1">
    <location>
        <begin position="67"/>
        <end position="99"/>
    </location>
</feature>
<evidence type="ECO:0000256" key="1">
    <source>
        <dbReference type="PROSITE-ProRule" id="PRU00023"/>
    </source>
</evidence>
<dbReference type="PROSITE" id="PS50088">
    <property type="entry name" value="ANK_REPEAT"/>
    <property type="match status" value="1"/>
</dbReference>
<evidence type="ECO:0000313" key="2">
    <source>
        <dbReference type="EMBL" id="WOG85556.1"/>
    </source>
</evidence>
<keyword evidence="1" id="KW-0040">ANK repeat</keyword>
<evidence type="ECO:0008006" key="4">
    <source>
        <dbReference type="Google" id="ProtNLM"/>
    </source>
</evidence>
<dbReference type="SUPFAM" id="SSF48403">
    <property type="entry name" value="Ankyrin repeat"/>
    <property type="match status" value="1"/>
</dbReference>
<dbReference type="Proteomes" id="UP000077755">
    <property type="component" value="Chromosome 1"/>
</dbReference>
<dbReference type="InterPro" id="IPR002110">
    <property type="entry name" value="Ankyrin_rpt"/>
</dbReference>
<dbReference type="EMBL" id="CP093343">
    <property type="protein sequence ID" value="WOG85556.1"/>
    <property type="molecule type" value="Genomic_DNA"/>
</dbReference>
<dbReference type="Gene3D" id="1.25.40.20">
    <property type="entry name" value="Ankyrin repeat-containing domain"/>
    <property type="match status" value="2"/>
</dbReference>
<evidence type="ECO:0000313" key="3">
    <source>
        <dbReference type="Proteomes" id="UP000077755"/>
    </source>
</evidence>
<name>A0AAF0WB37_DAUCS</name>
<dbReference type="PANTHER" id="PTHR24121">
    <property type="entry name" value="NO MECHANORECEPTOR POTENTIAL C, ISOFORM D-RELATED"/>
    <property type="match status" value="1"/>
</dbReference>
<dbReference type="PANTHER" id="PTHR24121:SF22">
    <property type="entry name" value="PROTEIN ACCELERATED CELL DEATH 6-LIKE"/>
    <property type="match status" value="1"/>
</dbReference>
<dbReference type="AlphaFoldDB" id="A0AAF0WB37"/>
<dbReference type="SMART" id="SM00248">
    <property type="entry name" value="ANK"/>
    <property type="match status" value="4"/>
</dbReference>
<dbReference type="InterPro" id="IPR036770">
    <property type="entry name" value="Ankyrin_rpt-contain_sf"/>
</dbReference>
<proteinExistence type="predicted"/>
<reference evidence="2" key="1">
    <citation type="journal article" date="2016" name="Nat. Genet.">
        <title>A high-quality carrot genome assembly provides new insights into carotenoid accumulation and asterid genome evolution.</title>
        <authorList>
            <person name="Iorizzo M."/>
            <person name="Ellison S."/>
            <person name="Senalik D."/>
            <person name="Zeng P."/>
            <person name="Satapoomin P."/>
            <person name="Huang J."/>
            <person name="Bowman M."/>
            <person name="Iovene M."/>
            <person name="Sanseverino W."/>
            <person name="Cavagnaro P."/>
            <person name="Yildiz M."/>
            <person name="Macko-Podgorni A."/>
            <person name="Moranska E."/>
            <person name="Grzebelus E."/>
            <person name="Grzebelus D."/>
            <person name="Ashrafi H."/>
            <person name="Zheng Z."/>
            <person name="Cheng S."/>
            <person name="Spooner D."/>
            <person name="Van Deynze A."/>
            <person name="Simon P."/>
        </authorList>
    </citation>
    <scope>NUCLEOTIDE SEQUENCE</scope>
    <source>
        <tissue evidence="2">Leaf</tissue>
    </source>
</reference>
<dbReference type="PROSITE" id="PS50297">
    <property type="entry name" value="ANK_REP_REGION"/>
    <property type="match status" value="1"/>
</dbReference>
<sequence>MDRELYLALTEDGIDVLKEKDWLQARDQMTPTNNSVLHVACQHGSHKCVQEILERADESLLLQTNSRGETALHLAARQGHFDSVEALISKAKSSDHQPNDLENTTTLLQKLIRASNVEFETALHAAVRYNQKKVVRLLVKENSGYSYSRNKSDETPLYLAAARGYGGVTKVILKKCESPTFGGPHFTGFVTWLAYI</sequence>